<evidence type="ECO:0000313" key="2">
    <source>
        <dbReference type="EMBL" id="KAB0796904.1"/>
    </source>
</evidence>
<organism evidence="2 3">
    <name type="scientific">Photinus pyralis</name>
    <name type="common">Common eastern firefly</name>
    <name type="synonym">Lampyris pyralis</name>
    <dbReference type="NCBI Taxonomy" id="7054"/>
    <lineage>
        <taxon>Eukaryota</taxon>
        <taxon>Metazoa</taxon>
        <taxon>Ecdysozoa</taxon>
        <taxon>Arthropoda</taxon>
        <taxon>Hexapoda</taxon>
        <taxon>Insecta</taxon>
        <taxon>Pterygota</taxon>
        <taxon>Neoptera</taxon>
        <taxon>Endopterygota</taxon>
        <taxon>Coleoptera</taxon>
        <taxon>Polyphaga</taxon>
        <taxon>Elateriformia</taxon>
        <taxon>Elateroidea</taxon>
        <taxon>Lampyridae</taxon>
        <taxon>Lampyrinae</taxon>
        <taxon>Photinus</taxon>
    </lineage>
</organism>
<keyword evidence="3" id="KW-1185">Reference proteome</keyword>
<sequence>MVCTIAFILVTIVRSTLGDEVLEWKPNWCMGCSNERNRWSQLYELASRVVWCTQRRIWVLSSKELDPFMAGLDCDTIPISDHEECLNKNVKTLSERKMVKFLQQLESIVHNHYNILDCIQNALLNICPRLCEIAHDMCPGGILNLEAATIAFVQGRHFLRKCY</sequence>
<dbReference type="AlphaFoldDB" id="A0A5N4AHW6"/>
<feature type="chain" id="PRO_5024347078" description="Saposin B-type domain-containing protein" evidence="1">
    <location>
        <begin position="19"/>
        <end position="163"/>
    </location>
</feature>
<dbReference type="InParanoid" id="A0A5N4AHW6"/>
<keyword evidence="1" id="KW-0732">Signal</keyword>
<name>A0A5N4AHW6_PHOPY</name>
<evidence type="ECO:0000256" key="1">
    <source>
        <dbReference type="SAM" id="SignalP"/>
    </source>
</evidence>
<dbReference type="Proteomes" id="UP000327044">
    <property type="component" value="Unassembled WGS sequence"/>
</dbReference>
<gene>
    <name evidence="2" type="ORF">PPYR_10965</name>
</gene>
<protein>
    <recommendedName>
        <fullName evidence="4">Saposin B-type domain-containing protein</fullName>
    </recommendedName>
</protein>
<comment type="caution">
    <text evidence="2">The sequence shown here is derived from an EMBL/GenBank/DDBJ whole genome shotgun (WGS) entry which is preliminary data.</text>
</comment>
<accession>A0A5N4AHW6</accession>
<feature type="signal peptide" evidence="1">
    <location>
        <begin position="1"/>
        <end position="18"/>
    </location>
</feature>
<evidence type="ECO:0000313" key="3">
    <source>
        <dbReference type="Proteomes" id="UP000327044"/>
    </source>
</evidence>
<reference evidence="2 3" key="1">
    <citation type="journal article" date="2018" name="Elife">
        <title>Firefly genomes illuminate parallel origins of bioluminescence in beetles.</title>
        <authorList>
            <person name="Fallon T.R."/>
            <person name="Lower S.E."/>
            <person name="Chang C.H."/>
            <person name="Bessho-Uehara M."/>
            <person name="Martin G.J."/>
            <person name="Bewick A.J."/>
            <person name="Behringer M."/>
            <person name="Debat H.J."/>
            <person name="Wong I."/>
            <person name="Day J.C."/>
            <person name="Suvorov A."/>
            <person name="Silva C.J."/>
            <person name="Stanger-Hall K.F."/>
            <person name="Hall D.W."/>
            <person name="Schmitz R.J."/>
            <person name="Nelson D.R."/>
            <person name="Lewis S.M."/>
            <person name="Shigenobu S."/>
            <person name="Bybee S.M."/>
            <person name="Larracuente A.M."/>
            <person name="Oba Y."/>
            <person name="Weng J.K."/>
        </authorList>
    </citation>
    <scope>NUCLEOTIDE SEQUENCE [LARGE SCALE GENOMIC DNA]</scope>
    <source>
        <strain evidence="2">1611_PpyrPB1</strain>
        <tissue evidence="2">Whole body</tissue>
    </source>
</reference>
<evidence type="ECO:0008006" key="4">
    <source>
        <dbReference type="Google" id="ProtNLM"/>
    </source>
</evidence>
<dbReference type="EMBL" id="VVIM01000007">
    <property type="protein sequence ID" value="KAB0796904.1"/>
    <property type="molecule type" value="Genomic_DNA"/>
</dbReference>
<proteinExistence type="predicted"/>